<protein>
    <recommendedName>
        <fullName evidence="9">Major facilitator superfamily (MFS) profile domain-containing protein</fullName>
    </recommendedName>
</protein>
<comment type="subcellular location">
    <subcellularLocation>
        <location evidence="1">Cell membrane</location>
        <topology evidence="1">Multi-pass membrane protein</topology>
    </subcellularLocation>
</comment>
<dbReference type="InterPro" id="IPR011701">
    <property type="entry name" value="MFS"/>
</dbReference>
<dbReference type="Gene3D" id="1.20.1250.20">
    <property type="entry name" value="MFS general substrate transporter like domains"/>
    <property type="match status" value="1"/>
</dbReference>
<keyword evidence="2" id="KW-1003">Cell membrane</keyword>
<proteinExistence type="predicted"/>
<evidence type="ECO:0000313" key="7">
    <source>
        <dbReference type="EMBL" id="KUZ82270.1"/>
    </source>
</evidence>
<dbReference type="AlphaFoldDB" id="A0A102L9C4"/>
<keyword evidence="4 6" id="KW-1133">Transmembrane helix</keyword>
<dbReference type="GO" id="GO:0005886">
    <property type="term" value="C:plasma membrane"/>
    <property type="evidence" value="ECO:0007669"/>
    <property type="project" value="UniProtKB-SubCell"/>
</dbReference>
<dbReference type="InterPro" id="IPR036259">
    <property type="entry name" value="MFS_trans_sf"/>
</dbReference>
<organism evidence="7 8">
    <name type="scientific">Burkholderia ubonensis</name>
    <dbReference type="NCBI Taxonomy" id="101571"/>
    <lineage>
        <taxon>Bacteria</taxon>
        <taxon>Pseudomonadati</taxon>
        <taxon>Pseudomonadota</taxon>
        <taxon>Betaproteobacteria</taxon>
        <taxon>Burkholderiales</taxon>
        <taxon>Burkholderiaceae</taxon>
        <taxon>Burkholderia</taxon>
        <taxon>Burkholderia cepacia complex</taxon>
    </lineage>
</organism>
<name>A0A102L9C4_9BURK</name>
<evidence type="ECO:0008006" key="9">
    <source>
        <dbReference type="Google" id="ProtNLM"/>
    </source>
</evidence>
<dbReference type="RefSeq" id="WP_059637069.1">
    <property type="nucleotide sequence ID" value="NZ_LOTK01000081.1"/>
</dbReference>
<gene>
    <name evidence="7" type="ORF">WI38_29290</name>
</gene>
<evidence type="ECO:0000256" key="5">
    <source>
        <dbReference type="ARBA" id="ARBA00023136"/>
    </source>
</evidence>
<comment type="caution">
    <text evidence="7">The sequence shown here is derived from an EMBL/GenBank/DDBJ whole genome shotgun (WGS) entry which is preliminary data.</text>
</comment>
<dbReference type="Proteomes" id="UP000065521">
    <property type="component" value="Unassembled WGS sequence"/>
</dbReference>
<dbReference type="InterPro" id="IPR050189">
    <property type="entry name" value="MFS_Efflux_Transporters"/>
</dbReference>
<reference evidence="7 8" key="1">
    <citation type="submission" date="2015-11" db="EMBL/GenBank/DDBJ databases">
        <title>Expanding the genomic diversity of Burkholderia species for the development of highly accurate diagnostics.</title>
        <authorList>
            <person name="Sahl J."/>
            <person name="Keim P."/>
            <person name="Wagner D."/>
        </authorList>
    </citation>
    <scope>NUCLEOTIDE SEQUENCE [LARGE SCALE GENOMIC DNA]</scope>
    <source>
        <strain evidence="7 8">RF32-BP4</strain>
    </source>
</reference>
<accession>A0A102L9C4</accession>
<dbReference type="SUPFAM" id="SSF103473">
    <property type="entry name" value="MFS general substrate transporter"/>
    <property type="match status" value="1"/>
</dbReference>
<dbReference type="PANTHER" id="PTHR43124">
    <property type="entry name" value="PURINE EFFLUX PUMP PBUE"/>
    <property type="match status" value="1"/>
</dbReference>
<dbReference type="PANTHER" id="PTHR43124:SF10">
    <property type="entry name" value="PURINE EFFLUX PUMP PBUE"/>
    <property type="match status" value="1"/>
</dbReference>
<evidence type="ECO:0000256" key="6">
    <source>
        <dbReference type="SAM" id="Phobius"/>
    </source>
</evidence>
<dbReference type="Pfam" id="PF07690">
    <property type="entry name" value="MFS_1"/>
    <property type="match status" value="1"/>
</dbReference>
<evidence type="ECO:0000256" key="4">
    <source>
        <dbReference type="ARBA" id="ARBA00022989"/>
    </source>
</evidence>
<evidence type="ECO:0000256" key="2">
    <source>
        <dbReference type="ARBA" id="ARBA00022475"/>
    </source>
</evidence>
<keyword evidence="3 6" id="KW-0812">Transmembrane</keyword>
<evidence type="ECO:0000256" key="3">
    <source>
        <dbReference type="ARBA" id="ARBA00022692"/>
    </source>
</evidence>
<feature type="transmembrane region" description="Helical" evidence="6">
    <location>
        <begin position="12"/>
        <end position="38"/>
    </location>
</feature>
<dbReference type="GO" id="GO:0022857">
    <property type="term" value="F:transmembrane transporter activity"/>
    <property type="evidence" value="ECO:0007669"/>
    <property type="project" value="InterPro"/>
</dbReference>
<sequence>MPDLDAAPRTLSIALLAISAFVIVTTEFLIVGLLPALARDLRISISTAGQLVTLFAFTVMLFGPFLTAALSHVERKRLFIAIMFVFAAASCSPRCSRPTPISRICRNASPACRPRRSAGG</sequence>
<feature type="transmembrane region" description="Helical" evidence="6">
    <location>
        <begin position="50"/>
        <end position="72"/>
    </location>
</feature>
<dbReference type="EMBL" id="LOTN01000070">
    <property type="protein sequence ID" value="KUZ82270.1"/>
    <property type="molecule type" value="Genomic_DNA"/>
</dbReference>
<keyword evidence="5 6" id="KW-0472">Membrane</keyword>
<evidence type="ECO:0000313" key="8">
    <source>
        <dbReference type="Proteomes" id="UP000065521"/>
    </source>
</evidence>
<evidence type="ECO:0000256" key="1">
    <source>
        <dbReference type="ARBA" id="ARBA00004651"/>
    </source>
</evidence>